<comment type="caution">
    <text evidence="1">The sequence shown here is derived from an EMBL/GenBank/DDBJ whole genome shotgun (WGS) entry which is preliminary data.</text>
</comment>
<dbReference type="EMBL" id="BMMF01000009">
    <property type="protein sequence ID" value="GGK42352.1"/>
    <property type="molecule type" value="Genomic_DNA"/>
</dbReference>
<dbReference type="SUPFAM" id="SSF81301">
    <property type="entry name" value="Nucleotidyltransferase"/>
    <property type="match status" value="1"/>
</dbReference>
<organism evidence="1 2">
    <name type="scientific">Salinarimonas ramus</name>
    <dbReference type="NCBI Taxonomy" id="690164"/>
    <lineage>
        <taxon>Bacteria</taxon>
        <taxon>Pseudomonadati</taxon>
        <taxon>Pseudomonadota</taxon>
        <taxon>Alphaproteobacteria</taxon>
        <taxon>Hyphomicrobiales</taxon>
        <taxon>Salinarimonadaceae</taxon>
        <taxon>Salinarimonas</taxon>
    </lineage>
</organism>
<reference evidence="1 2" key="1">
    <citation type="journal article" date="2014" name="Int. J. Syst. Evol. Microbiol.">
        <title>Complete genome sequence of Corynebacterium casei LMG S-19264T (=DSM 44701T), isolated from a smear-ripened cheese.</title>
        <authorList>
            <consortium name="US DOE Joint Genome Institute (JGI-PGF)"/>
            <person name="Walter F."/>
            <person name="Albersmeier A."/>
            <person name="Kalinowski J."/>
            <person name="Ruckert C."/>
        </authorList>
    </citation>
    <scope>NUCLEOTIDE SEQUENCE [LARGE SCALE GENOMIC DNA]</scope>
    <source>
        <strain evidence="1 2">CGMCC 1.9161</strain>
    </source>
</reference>
<dbReference type="Proteomes" id="UP000600449">
    <property type="component" value="Unassembled WGS sequence"/>
</dbReference>
<protein>
    <submittedName>
        <fullName evidence="1">Nucleotidyltransferase</fullName>
    </submittedName>
</protein>
<dbReference type="AlphaFoldDB" id="A0A917V662"/>
<gene>
    <name evidence="1" type="ORF">GCM10011322_31870</name>
</gene>
<proteinExistence type="predicted"/>
<sequence length="276" mass="29970">MSETIDDRAHYAAAASVARDLAALPGVRAVALGGSQASGRADAQSDLDLYCYADPVPDAEARRKLVTARAASDHAEIDNRWFEPGDEWLDRCGLGLDVMWRDPAWIEDRVAATMDRHEAQLGYSTAFVFNVATARPLHDPSGWYAALQARARAPYPDALARKICAHNGPMLRGARCSFLEQLTLAGARADAVASNHRAAAFLASWFDMLFAANRTLHPGEKRLLEHVRVMRLDTPPDHEDTIEAFLAAIPTERVPLAHALADGIEALVARRLGGAG</sequence>
<name>A0A917V662_9HYPH</name>
<dbReference type="RefSeq" id="WP_188914233.1">
    <property type="nucleotide sequence ID" value="NZ_BMMF01000009.1"/>
</dbReference>
<evidence type="ECO:0000313" key="1">
    <source>
        <dbReference type="EMBL" id="GGK42352.1"/>
    </source>
</evidence>
<dbReference type="Gene3D" id="3.30.460.10">
    <property type="entry name" value="Beta Polymerase, domain 2"/>
    <property type="match status" value="1"/>
</dbReference>
<keyword evidence="2" id="KW-1185">Reference proteome</keyword>
<dbReference type="InterPro" id="IPR043519">
    <property type="entry name" value="NT_sf"/>
</dbReference>
<evidence type="ECO:0000313" key="2">
    <source>
        <dbReference type="Proteomes" id="UP000600449"/>
    </source>
</evidence>
<accession>A0A917V662</accession>
<dbReference type="CDD" id="cd05403">
    <property type="entry name" value="NT_KNTase_like"/>
    <property type="match status" value="1"/>
</dbReference>